<evidence type="ECO:0000313" key="3">
    <source>
        <dbReference type="Proteomes" id="UP001445472"/>
    </source>
</evidence>
<feature type="compositionally biased region" description="Low complexity" evidence="1">
    <location>
        <begin position="89"/>
        <end position="101"/>
    </location>
</feature>
<feature type="compositionally biased region" description="Low complexity" evidence="1">
    <location>
        <begin position="266"/>
        <end position="303"/>
    </location>
</feature>
<evidence type="ECO:0008006" key="4">
    <source>
        <dbReference type="Google" id="ProtNLM"/>
    </source>
</evidence>
<dbReference type="EMBL" id="JBEPBX010000007">
    <property type="protein sequence ID" value="MER6613817.1"/>
    <property type="molecule type" value="Genomic_DNA"/>
</dbReference>
<feature type="region of interest" description="Disordered" evidence="1">
    <location>
        <begin position="1"/>
        <end position="417"/>
    </location>
</feature>
<accession>A0ABV1USM4</accession>
<dbReference type="Proteomes" id="UP001445472">
    <property type="component" value="Unassembled WGS sequence"/>
</dbReference>
<name>A0ABV1USM4_9ACTN</name>
<gene>
    <name evidence="2" type="ORF">ABT276_10605</name>
</gene>
<proteinExistence type="predicted"/>
<sequence length="728" mass="71946">MSRETDSSSSGPQGRGGAAYPSGTPPYGSRQYPSLHPQDAPDETGGAAPEQQPEEKKTETTLTTRIRINIPGSRPIPPVVMRTPMSDVSAGPDADAAKASGSGAGSGSGSRSASAAASAASAAPERESERTGSTSRPGAARETAGTSAPAAEEKSATSDWFAPRKPAAGTTAGQGKGTGAGTGAGAPAGSVPGPGGPGTPKGPGGPGPAAPSSGLAALAEQAGSPAKPSGPTGRGPGATGPGGPGNGFAPPGPGMPPPGARPPGAPDRNGGPAGPTAGPATGSMPLGPRTGTPAPGIGAPTPRMSDDTAVLTPQKPAPEGGAGHGHVSGDTLTSGMPVVPGAHRSPFPPLGGPQTGPGTGPNPILAQRPAPPRADHGDFSVPEFPAGPGGDAPASPGDADRPAPRPTPAPAPAKRGRSKLVLAAAAVVGLLGIAYGAGLLLNHSDVPKSTTVLGIDIGGGTKDEAVNKLEAAFGERAKAPLQLSVGGEKAELHPDKAGLSLDSQATVRGAAGSDYNPVSVIGSLFGGERVAEPVIVVDEEKLSVALADLAGTAGSSTDGTIRFEPDKAVAVPGKPGRSLDVGRSMISVKDAYRTQVQTGEPNVVELPMTTREPTITQAEIDRAMKEFAEPAMSDLITIKAGDKSIQFGPAKSLPKILSMKAIDGRLVEVYDKKAIDTLLEGVFDGVMITKGDGKQHEVTADDVAQAMGPALRGKTPAERTAVIELNPN</sequence>
<evidence type="ECO:0000313" key="2">
    <source>
        <dbReference type="EMBL" id="MER6613817.1"/>
    </source>
</evidence>
<reference evidence="2 3" key="1">
    <citation type="submission" date="2024-06" db="EMBL/GenBank/DDBJ databases">
        <title>The Natural Products Discovery Center: Release of the First 8490 Sequenced Strains for Exploring Actinobacteria Biosynthetic Diversity.</title>
        <authorList>
            <person name="Kalkreuter E."/>
            <person name="Kautsar S.A."/>
            <person name="Yang D."/>
            <person name="Bader C.D."/>
            <person name="Teijaro C.N."/>
            <person name="Fluegel L."/>
            <person name="Davis C.M."/>
            <person name="Simpson J.R."/>
            <person name="Lauterbach L."/>
            <person name="Steele A.D."/>
            <person name="Gui C."/>
            <person name="Meng S."/>
            <person name="Li G."/>
            <person name="Viehrig K."/>
            <person name="Ye F."/>
            <person name="Su P."/>
            <person name="Kiefer A.F."/>
            <person name="Nichols A."/>
            <person name="Cepeda A.J."/>
            <person name="Yan W."/>
            <person name="Fan B."/>
            <person name="Jiang Y."/>
            <person name="Adhikari A."/>
            <person name="Zheng C.-J."/>
            <person name="Schuster L."/>
            <person name="Cowan T.M."/>
            <person name="Smanski M.J."/>
            <person name="Chevrette M.G."/>
            <person name="De Carvalho L.P.S."/>
            <person name="Shen B."/>
        </authorList>
    </citation>
    <scope>NUCLEOTIDE SEQUENCE [LARGE SCALE GENOMIC DNA]</scope>
    <source>
        <strain evidence="2 3">NPDC000837</strain>
    </source>
</reference>
<feature type="compositionally biased region" description="Pro residues" evidence="1">
    <location>
        <begin position="250"/>
        <end position="265"/>
    </location>
</feature>
<keyword evidence="3" id="KW-1185">Reference proteome</keyword>
<feature type="compositionally biased region" description="Low complexity" evidence="1">
    <location>
        <begin position="109"/>
        <end position="123"/>
    </location>
</feature>
<feature type="compositionally biased region" description="Low complexity" evidence="1">
    <location>
        <begin position="210"/>
        <end position="219"/>
    </location>
</feature>
<dbReference type="RefSeq" id="WP_351975797.1">
    <property type="nucleotide sequence ID" value="NZ_JBEPBX010000007.1"/>
</dbReference>
<feature type="compositionally biased region" description="Gly residues" evidence="1">
    <location>
        <begin position="232"/>
        <end position="246"/>
    </location>
</feature>
<evidence type="ECO:0000256" key="1">
    <source>
        <dbReference type="SAM" id="MobiDB-lite"/>
    </source>
</evidence>
<organism evidence="2 3">
    <name type="scientific">Streptomyces xantholiticus</name>
    <dbReference type="NCBI Taxonomy" id="68285"/>
    <lineage>
        <taxon>Bacteria</taxon>
        <taxon>Bacillati</taxon>
        <taxon>Actinomycetota</taxon>
        <taxon>Actinomycetes</taxon>
        <taxon>Kitasatosporales</taxon>
        <taxon>Streptomycetaceae</taxon>
        <taxon>Streptomyces</taxon>
    </lineage>
</organism>
<protein>
    <recommendedName>
        <fullName evidence="4">Peptidoglycan binding domain-containing protein</fullName>
    </recommendedName>
</protein>
<feature type="compositionally biased region" description="Gly residues" evidence="1">
    <location>
        <begin position="172"/>
        <end position="202"/>
    </location>
</feature>
<comment type="caution">
    <text evidence="2">The sequence shown here is derived from an EMBL/GenBank/DDBJ whole genome shotgun (WGS) entry which is preliminary data.</text>
</comment>